<accession>A0A1W0E423</accession>
<dbReference type="InterPro" id="IPR038261">
    <property type="entry name" value="GPP34-like_sf"/>
</dbReference>
<dbReference type="EMBL" id="MNPJ01000023">
    <property type="protein sequence ID" value="OQS53976.1"/>
    <property type="molecule type" value="Genomic_DNA"/>
</dbReference>
<protein>
    <submittedName>
        <fullName evidence="1">Uncharacterized protein</fullName>
    </submittedName>
</protein>
<evidence type="ECO:0000313" key="1">
    <source>
        <dbReference type="EMBL" id="OQS53976.1"/>
    </source>
</evidence>
<sequence>MFMQTNKKTHEHTVAIQRNHGRNNEKYNLVEKLAILLKTHKESKYLCTATSVAYRVAALCDLALGGHLMLSNNVVKSVKTHSNDIYNDMLIKISQINGSPSDVIKNLNGEKKKENAVKNLKKKIYTDIERKALVKRHKGIVSNKITLKDTNTWKEIFDQVVAECCSTPTMHTKVLLICLEYINGMQDVLIQLPGEKAEAVSSCMMEVREKLVKKERPSENVLIYLFLEYLCKKRIFI</sequence>
<dbReference type="STRING" id="646526.A0A1W0E423"/>
<gene>
    <name evidence="1" type="ORF">EHP00_2031</name>
</gene>
<dbReference type="Proteomes" id="UP000192758">
    <property type="component" value="Unassembled WGS sequence"/>
</dbReference>
<organism evidence="1 2">
    <name type="scientific">Ecytonucleospora hepatopenaei</name>
    <dbReference type="NCBI Taxonomy" id="646526"/>
    <lineage>
        <taxon>Eukaryota</taxon>
        <taxon>Fungi</taxon>
        <taxon>Fungi incertae sedis</taxon>
        <taxon>Microsporidia</taxon>
        <taxon>Enterocytozoonidae</taxon>
        <taxon>Ecytonucleospora</taxon>
    </lineage>
</organism>
<reference evidence="1 2" key="1">
    <citation type="journal article" date="2017" name="Environ. Microbiol.">
        <title>Decay of the glycolytic pathway and adaptation to intranuclear parasitism within Enterocytozoonidae microsporidia.</title>
        <authorList>
            <person name="Wiredu Boakye D."/>
            <person name="Jaroenlak P."/>
            <person name="Prachumwat A."/>
            <person name="Williams T.A."/>
            <person name="Bateman K.S."/>
            <person name="Itsathitphaisarn O."/>
            <person name="Sritunyalucksana K."/>
            <person name="Paszkiewicz K.H."/>
            <person name="Moore K.A."/>
            <person name="Stentiford G.D."/>
            <person name="Williams B.A."/>
        </authorList>
    </citation>
    <scope>NUCLEOTIDE SEQUENCE [LARGE SCALE GENOMIC DNA]</scope>
    <source>
        <strain evidence="1 2">TH1</strain>
    </source>
</reference>
<dbReference type="Gene3D" id="1.10.3630.10">
    <property type="entry name" value="yeast vps74-n-term truncation variant domain like"/>
    <property type="match status" value="1"/>
</dbReference>
<keyword evidence="2" id="KW-1185">Reference proteome</keyword>
<evidence type="ECO:0000313" key="2">
    <source>
        <dbReference type="Proteomes" id="UP000192758"/>
    </source>
</evidence>
<dbReference type="VEuPathDB" id="MicrosporidiaDB:EHP00_2031"/>
<dbReference type="OrthoDB" id="2194690at2759"/>
<name>A0A1W0E423_9MICR</name>
<dbReference type="AlphaFoldDB" id="A0A1W0E423"/>
<proteinExistence type="predicted"/>
<comment type="caution">
    <text evidence="1">The sequence shown here is derived from an EMBL/GenBank/DDBJ whole genome shotgun (WGS) entry which is preliminary data.</text>
</comment>